<reference evidence="7" key="1">
    <citation type="submission" date="2022-08" db="EMBL/GenBank/DDBJ databases">
        <title>A Global Phylogenomic Analysis of the Shiitake Genus Lentinula.</title>
        <authorList>
            <consortium name="DOE Joint Genome Institute"/>
            <person name="Sierra-Patev S."/>
            <person name="Min B."/>
            <person name="Naranjo-Ortiz M."/>
            <person name="Looney B."/>
            <person name="Konkel Z."/>
            <person name="Slot J.C."/>
            <person name="Sakamoto Y."/>
            <person name="Steenwyk J.L."/>
            <person name="Rokas A."/>
            <person name="Carro J."/>
            <person name="Camarero S."/>
            <person name="Ferreira P."/>
            <person name="Molpeceres G."/>
            <person name="Ruiz-Duenas F.J."/>
            <person name="Serrano A."/>
            <person name="Henrissat B."/>
            <person name="Drula E."/>
            <person name="Hughes K.W."/>
            <person name="Mata J.L."/>
            <person name="Ishikawa N.K."/>
            <person name="Vargas-Isla R."/>
            <person name="Ushijima S."/>
            <person name="Smith C.A."/>
            <person name="Ahrendt S."/>
            <person name="Andreopoulos W."/>
            <person name="He G."/>
            <person name="Labutti K."/>
            <person name="Lipzen A."/>
            <person name="Ng V."/>
            <person name="Riley R."/>
            <person name="Sandor L."/>
            <person name="Barry K."/>
            <person name="Martinez A.T."/>
            <person name="Xiao Y."/>
            <person name="Gibbons J.G."/>
            <person name="Terashima K."/>
            <person name="Grigoriev I.V."/>
            <person name="Hibbett D.S."/>
        </authorList>
    </citation>
    <scope>NUCLEOTIDE SEQUENCE</scope>
    <source>
        <strain evidence="7">RHP3577 ss4</strain>
    </source>
</reference>
<dbReference type="InterPro" id="IPR002921">
    <property type="entry name" value="Fungal_lipase-type"/>
</dbReference>
<gene>
    <name evidence="7" type="ORF">C8R41DRAFT_767226</name>
</gene>
<organism evidence="7 8">
    <name type="scientific">Lentinula lateritia</name>
    <dbReference type="NCBI Taxonomy" id="40482"/>
    <lineage>
        <taxon>Eukaryota</taxon>
        <taxon>Fungi</taxon>
        <taxon>Dikarya</taxon>
        <taxon>Basidiomycota</taxon>
        <taxon>Agaricomycotina</taxon>
        <taxon>Agaricomycetes</taxon>
        <taxon>Agaricomycetidae</taxon>
        <taxon>Agaricales</taxon>
        <taxon>Marasmiineae</taxon>
        <taxon>Omphalotaceae</taxon>
        <taxon>Lentinula</taxon>
    </lineage>
</organism>
<keyword evidence="8" id="KW-1185">Reference proteome</keyword>
<dbReference type="Proteomes" id="UP001150217">
    <property type="component" value="Unassembled WGS sequence"/>
</dbReference>
<evidence type="ECO:0000256" key="3">
    <source>
        <dbReference type="ARBA" id="ARBA00047591"/>
    </source>
</evidence>
<feature type="signal peptide" evidence="5">
    <location>
        <begin position="1"/>
        <end position="18"/>
    </location>
</feature>
<feature type="domain" description="Fungal lipase-type" evidence="6">
    <location>
        <begin position="123"/>
        <end position="250"/>
    </location>
</feature>
<dbReference type="PANTHER" id="PTHR45856:SF25">
    <property type="entry name" value="FUNGAL LIPASE-LIKE DOMAIN-CONTAINING PROTEIN"/>
    <property type="match status" value="1"/>
</dbReference>
<dbReference type="EMBL" id="JANVFT010000045">
    <property type="protein sequence ID" value="KAJ4489066.1"/>
    <property type="molecule type" value="Genomic_DNA"/>
</dbReference>
<sequence length="309" mass="32395">MFVEVPLCILALAASAFASPTARAGVIQSRQAITALSTAQIESYKPYTFYASTGYCSPSTTINWSCGANCQANPSFIPVASGGDGDGVQFWFVGYDPTLKSVIVSHQGTDASEMSLSFVYSLSVITDAEFELEAVDSTLFPGVSSSVEVHDGFGKEQAQTAAAVLAAVQQAMSAHSTTAVTTTGHSLGAAISLLDALYLTIQLPSASVNFIGYGLPRVGNQAFANLIDSKLPNLSHINNKEDPVPILPGEFLGFVHPSGEKHIMDDNSWVACPGQDNDSDECTTGDVPTIFSGDTSDHDGPYDGVEMGC</sequence>
<comment type="similarity">
    <text evidence="2">Belongs to the AB hydrolase superfamily. Lipase family. Class 3 subfamily.</text>
</comment>
<dbReference type="CDD" id="cd00519">
    <property type="entry name" value="Lipase_3"/>
    <property type="match status" value="1"/>
</dbReference>
<evidence type="ECO:0000256" key="4">
    <source>
        <dbReference type="ARBA" id="ARBA00048461"/>
    </source>
</evidence>
<dbReference type="InterPro" id="IPR029058">
    <property type="entry name" value="AB_hydrolase_fold"/>
</dbReference>
<dbReference type="PANTHER" id="PTHR45856">
    <property type="entry name" value="ALPHA/BETA-HYDROLASES SUPERFAMILY PROTEIN"/>
    <property type="match status" value="1"/>
</dbReference>
<dbReference type="SUPFAM" id="SSF53474">
    <property type="entry name" value="alpha/beta-Hydrolases"/>
    <property type="match status" value="1"/>
</dbReference>
<keyword evidence="1" id="KW-1015">Disulfide bond</keyword>
<evidence type="ECO:0000256" key="2">
    <source>
        <dbReference type="ARBA" id="ARBA00043996"/>
    </source>
</evidence>
<comment type="catalytic activity">
    <reaction evidence="4">
        <text>a monoacylglycerol + H2O = glycerol + a fatty acid + H(+)</text>
        <dbReference type="Rhea" id="RHEA:15245"/>
        <dbReference type="ChEBI" id="CHEBI:15377"/>
        <dbReference type="ChEBI" id="CHEBI:15378"/>
        <dbReference type="ChEBI" id="CHEBI:17408"/>
        <dbReference type="ChEBI" id="CHEBI:17754"/>
        <dbReference type="ChEBI" id="CHEBI:28868"/>
    </reaction>
</comment>
<comment type="catalytic activity">
    <reaction evidence="3">
        <text>a diacylglycerol + H2O = a monoacylglycerol + a fatty acid + H(+)</text>
        <dbReference type="Rhea" id="RHEA:32731"/>
        <dbReference type="ChEBI" id="CHEBI:15377"/>
        <dbReference type="ChEBI" id="CHEBI:15378"/>
        <dbReference type="ChEBI" id="CHEBI:17408"/>
        <dbReference type="ChEBI" id="CHEBI:18035"/>
        <dbReference type="ChEBI" id="CHEBI:28868"/>
    </reaction>
</comment>
<name>A0ABQ8VGP6_9AGAR</name>
<dbReference type="Pfam" id="PF01764">
    <property type="entry name" value="Lipase_3"/>
    <property type="match status" value="1"/>
</dbReference>
<dbReference type="Gene3D" id="3.40.50.1820">
    <property type="entry name" value="alpha/beta hydrolase"/>
    <property type="match status" value="1"/>
</dbReference>
<accession>A0ABQ8VGP6</accession>
<keyword evidence="5" id="KW-0732">Signal</keyword>
<proteinExistence type="inferred from homology"/>
<evidence type="ECO:0000256" key="5">
    <source>
        <dbReference type="SAM" id="SignalP"/>
    </source>
</evidence>
<evidence type="ECO:0000313" key="7">
    <source>
        <dbReference type="EMBL" id="KAJ4489066.1"/>
    </source>
</evidence>
<evidence type="ECO:0000313" key="8">
    <source>
        <dbReference type="Proteomes" id="UP001150217"/>
    </source>
</evidence>
<protein>
    <submittedName>
        <fullName evidence="7">Lipase</fullName>
    </submittedName>
</protein>
<feature type="chain" id="PRO_5045555954" evidence="5">
    <location>
        <begin position="19"/>
        <end position="309"/>
    </location>
</feature>
<evidence type="ECO:0000256" key="1">
    <source>
        <dbReference type="ARBA" id="ARBA00023157"/>
    </source>
</evidence>
<evidence type="ECO:0000259" key="6">
    <source>
        <dbReference type="Pfam" id="PF01764"/>
    </source>
</evidence>
<dbReference type="InterPro" id="IPR051218">
    <property type="entry name" value="Sec_MonoDiacylglyc_Lipase"/>
</dbReference>
<comment type="caution">
    <text evidence="7">The sequence shown here is derived from an EMBL/GenBank/DDBJ whole genome shotgun (WGS) entry which is preliminary data.</text>
</comment>